<reference evidence="2 3" key="1">
    <citation type="submission" date="2016-03" db="EMBL/GenBank/DDBJ databases">
        <title>The draft genome sequence of Fonsecaea nubica causative agent of cutaneous subcutaneous infection in human host.</title>
        <authorList>
            <person name="Costa F."/>
            <person name="Sybren D.H."/>
            <person name="Raittz R.T."/>
            <person name="Weiss V.A."/>
            <person name="Leao A.C."/>
            <person name="Gomes R."/>
            <person name="De Souza E.M."/>
            <person name="Pedrosa F.O."/>
            <person name="Steffens M.B."/>
            <person name="Bombassaro A."/>
            <person name="Tadra-Sfeir M.Z."/>
            <person name="Moreno L.F."/>
            <person name="Najafzadeh M.J."/>
            <person name="Felipe M.S."/>
            <person name="Teixeira M."/>
            <person name="Sun J."/>
            <person name="Xi L."/>
            <person name="Castro M.A."/>
            <person name="Vicente V.A."/>
        </authorList>
    </citation>
    <scope>NUCLEOTIDE SEQUENCE [LARGE SCALE GENOMIC DNA]</scope>
    <source>
        <strain evidence="2 3">CBS 269.64</strain>
    </source>
</reference>
<proteinExistence type="predicted"/>
<comment type="caution">
    <text evidence="2">The sequence shown here is derived from an EMBL/GenBank/DDBJ whole genome shotgun (WGS) entry which is preliminary data.</text>
</comment>
<sequence length="204" mass="24091">MAFRIMKRPIVKQEPSAPAGPHPKNPIPRDQIPEARTHDRLGPPTQPANHHAPRATERIVGQPKSYAGGGGGGRQTLRNDGTHLGYDPQPSSTLRRDLDMAEESLSVKHTELQQHMLSWARYYHDRIPWAEGWMADRWSERFEEDRWRAERIFCEDEDKRLAREKFDRETSLQRSERDWDVLLDRYEEDRRQLSEMRRLVEEDE</sequence>
<name>A0A178CSQ7_9EURO</name>
<organism evidence="2 3">
    <name type="scientific">Fonsecaea nubica</name>
    <dbReference type="NCBI Taxonomy" id="856822"/>
    <lineage>
        <taxon>Eukaryota</taxon>
        <taxon>Fungi</taxon>
        <taxon>Dikarya</taxon>
        <taxon>Ascomycota</taxon>
        <taxon>Pezizomycotina</taxon>
        <taxon>Eurotiomycetes</taxon>
        <taxon>Chaetothyriomycetidae</taxon>
        <taxon>Chaetothyriales</taxon>
        <taxon>Herpotrichiellaceae</taxon>
        <taxon>Fonsecaea</taxon>
    </lineage>
</organism>
<feature type="region of interest" description="Disordered" evidence="1">
    <location>
        <begin position="1"/>
        <end position="93"/>
    </location>
</feature>
<dbReference type="RefSeq" id="XP_022498035.1">
    <property type="nucleotide sequence ID" value="XM_022645945.1"/>
</dbReference>
<feature type="compositionally biased region" description="Basic and acidic residues" evidence="1">
    <location>
        <begin position="31"/>
        <end position="41"/>
    </location>
</feature>
<accession>A0A178CSQ7</accession>
<protein>
    <submittedName>
        <fullName evidence="2">Uncharacterized protein</fullName>
    </submittedName>
</protein>
<evidence type="ECO:0000313" key="2">
    <source>
        <dbReference type="EMBL" id="OAL32869.1"/>
    </source>
</evidence>
<dbReference type="Proteomes" id="UP000185904">
    <property type="component" value="Unassembled WGS sequence"/>
</dbReference>
<dbReference type="EMBL" id="LVCJ01000055">
    <property type="protein sequence ID" value="OAL32869.1"/>
    <property type="molecule type" value="Genomic_DNA"/>
</dbReference>
<evidence type="ECO:0000313" key="3">
    <source>
        <dbReference type="Proteomes" id="UP000185904"/>
    </source>
</evidence>
<gene>
    <name evidence="2" type="ORF">AYO20_07660</name>
</gene>
<feature type="compositionally biased region" description="Basic residues" evidence="1">
    <location>
        <begin position="1"/>
        <end position="10"/>
    </location>
</feature>
<dbReference type="AlphaFoldDB" id="A0A178CSQ7"/>
<keyword evidence="3" id="KW-1185">Reference proteome</keyword>
<dbReference type="GeneID" id="34591071"/>
<evidence type="ECO:0000256" key="1">
    <source>
        <dbReference type="SAM" id="MobiDB-lite"/>
    </source>
</evidence>